<dbReference type="VEuPathDB" id="AmoebaDB:NAEGRDRAFT_77692"/>
<dbReference type="Pfam" id="PF13812">
    <property type="entry name" value="PPR_3"/>
    <property type="match status" value="1"/>
</dbReference>
<dbReference type="AlphaFoldDB" id="D2UXM9"/>
<dbReference type="NCBIfam" id="TIGR00756">
    <property type="entry name" value="PPR"/>
    <property type="match status" value="5"/>
</dbReference>
<dbReference type="Proteomes" id="UP000006671">
    <property type="component" value="Unassembled WGS sequence"/>
</dbReference>
<feature type="repeat" description="PPR" evidence="2">
    <location>
        <begin position="283"/>
        <end position="317"/>
    </location>
</feature>
<feature type="compositionally biased region" description="Basic and acidic residues" evidence="3">
    <location>
        <begin position="8"/>
        <end position="40"/>
    </location>
</feature>
<dbReference type="STRING" id="5762.D2UXM9"/>
<dbReference type="GO" id="GO:0006396">
    <property type="term" value="P:RNA processing"/>
    <property type="evidence" value="ECO:0007669"/>
    <property type="project" value="TreeGrafter"/>
</dbReference>
<name>D2UXM9_NAEGR</name>
<dbReference type="InterPro" id="IPR011990">
    <property type="entry name" value="TPR-like_helical_dom_sf"/>
</dbReference>
<dbReference type="RefSeq" id="XP_002683405.1">
    <property type="nucleotide sequence ID" value="XM_002683359.1"/>
</dbReference>
<dbReference type="InterPro" id="IPR002885">
    <property type="entry name" value="PPR_rpt"/>
</dbReference>
<dbReference type="PANTHER" id="PTHR47934">
    <property type="entry name" value="PENTATRICOPEPTIDE REPEAT-CONTAINING PROTEIN PET309, MITOCHONDRIAL"/>
    <property type="match status" value="1"/>
</dbReference>
<protein>
    <submittedName>
        <fullName evidence="5">Predicted protein</fullName>
    </submittedName>
</protein>
<dbReference type="Gene3D" id="1.25.40.10">
    <property type="entry name" value="Tetratricopeptide repeat domain"/>
    <property type="match status" value="3"/>
</dbReference>
<evidence type="ECO:0000313" key="5">
    <source>
        <dbReference type="EMBL" id="EFC50661.1"/>
    </source>
</evidence>
<feature type="repeat" description="PPR" evidence="2">
    <location>
        <begin position="247"/>
        <end position="277"/>
    </location>
</feature>
<feature type="repeat" description="PPR" evidence="2">
    <location>
        <begin position="546"/>
        <end position="580"/>
    </location>
</feature>
<feature type="domain" description="PROP1-like PPR" evidence="4">
    <location>
        <begin position="244"/>
        <end position="339"/>
    </location>
</feature>
<feature type="region of interest" description="Disordered" evidence="3">
    <location>
        <begin position="1"/>
        <end position="78"/>
    </location>
</feature>
<dbReference type="InterPro" id="IPR033443">
    <property type="entry name" value="PROP1-like_PPR_dom"/>
</dbReference>
<dbReference type="PANTHER" id="PTHR47934:SF6">
    <property type="entry name" value="MITOCHONDRIAL GROUP I INTRON SPLICING FACTOR CCM1-RELATED"/>
    <property type="match status" value="1"/>
</dbReference>
<dbReference type="OMA" id="ERAWNHY"/>
<dbReference type="InParanoid" id="D2UXM9"/>
<dbReference type="GO" id="GO:0005739">
    <property type="term" value="C:mitochondrion"/>
    <property type="evidence" value="ECO:0007669"/>
    <property type="project" value="TreeGrafter"/>
</dbReference>
<organism evidence="6">
    <name type="scientific">Naegleria gruberi</name>
    <name type="common">Amoeba</name>
    <dbReference type="NCBI Taxonomy" id="5762"/>
    <lineage>
        <taxon>Eukaryota</taxon>
        <taxon>Discoba</taxon>
        <taxon>Heterolobosea</taxon>
        <taxon>Tetramitia</taxon>
        <taxon>Eutetramitia</taxon>
        <taxon>Vahlkampfiidae</taxon>
        <taxon>Naegleria</taxon>
    </lineage>
</organism>
<dbReference type="GO" id="GO:0003729">
    <property type="term" value="F:mRNA binding"/>
    <property type="evidence" value="ECO:0007669"/>
    <property type="project" value="TreeGrafter"/>
</dbReference>
<keyword evidence="1" id="KW-0677">Repeat</keyword>
<evidence type="ECO:0000256" key="2">
    <source>
        <dbReference type="PROSITE-ProRule" id="PRU00708"/>
    </source>
</evidence>
<evidence type="ECO:0000256" key="1">
    <source>
        <dbReference type="ARBA" id="ARBA00022737"/>
    </source>
</evidence>
<dbReference type="GeneID" id="8863603"/>
<feature type="repeat" description="PPR" evidence="2">
    <location>
        <begin position="426"/>
        <end position="460"/>
    </location>
</feature>
<dbReference type="EMBL" id="GG738845">
    <property type="protein sequence ID" value="EFC50661.1"/>
    <property type="molecule type" value="Genomic_DNA"/>
</dbReference>
<gene>
    <name evidence="5" type="ORF">NAEGRDRAFT_77692</name>
</gene>
<evidence type="ECO:0000259" key="4">
    <source>
        <dbReference type="Pfam" id="PF17177"/>
    </source>
</evidence>
<feature type="repeat" description="PPR" evidence="2">
    <location>
        <begin position="390"/>
        <end position="425"/>
    </location>
</feature>
<proteinExistence type="predicted"/>
<dbReference type="KEGG" id="ngr:NAEGRDRAFT_77692"/>
<accession>D2UXM9</accession>
<feature type="domain" description="PROP1-like PPR" evidence="4">
    <location>
        <begin position="488"/>
        <end position="608"/>
    </location>
</feature>
<dbReference type="Pfam" id="PF17177">
    <property type="entry name" value="PPR_long"/>
    <property type="match status" value="2"/>
</dbReference>
<evidence type="ECO:0000256" key="3">
    <source>
        <dbReference type="SAM" id="MobiDB-lite"/>
    </source>
</evidence>
<evidence type="ECO:0000313" key="6">
    <source>
        <dbReference type="Proteomes" id="UP000006671"/>
    </source>
</evidence>
<dbReference type="Pfam" id="PF13041">
    <property type="entry name" value="PPR_2"/>
    <property type="match status" value="1"/>
</dbReference>
<dbReference type="PROSITE" id="PS51375">
    <property type="entry name" value="PPR"/>
    <property type="match status" value="6"/>
</dbReference>
<dbReference type="eggNOG" id="KOG4197">
    <property type="taxonomic scope" value="Eukaryota"/>
</dbReference>
<keyword evidence="6" id="KW-1185">Reference proteome</keyword>
<reference evidence="5 6" key="1">
    <citation type="journal article" date="2010" name="Cell">
        <title>The genome of Naegleria gruberi illuminates early eukaryotic versatility.</title>
        <authorList>
            <person name="Fritz-Laylin L.K."/>
            <person name="Prochnik S.E."/>
            <person name="Ginger M.L."/>
            <person name="Dacks J.B."/>
            <person name="Carpenter M.L."/>
            <person name="Field M.C."/>
            <person name="Kuo A."/>
            <person name="Paredez A."/>
            <person name="Chapman J."/>
            <person name="Pham J."/>
            <person name="Shu S."/>
            <person name="Neupane R."/>
            <person name="Cipriano M."/>
            <person name="Mancuso J."/>
            <person name="Tu H."/>
            <person name="Salamov A."/>
            <person name="Lindquist E."/>
            <person name="Shapiro H."/>
            <person name="Lucas S."/>
            <person name="Grigoriev I.V."/>
            <person name="Cande W.Z."/>
            <person name="Fulton C."/>
            <person name="Rokhsar D.S."/>
            <person name="Dawson S.C."/>
        </authorList>
    </citation>
    <scope>NUCLEOTIDE SEQUENCE [LARGE SCALE GENOMIC DNA]</scope>
    <source>
        <strain evidence="5 6">NEG-M</strain>
    </source>
</reference>
<dbReference type="InterPro" id="IPR051114">
    <property type="entry name" value="Mito_RNA_Proc_CCM1"/>
</dbReference>
<feature type="repeat" description="PPR" evidence="2">
    <location>
        <begin position="354"/>
        <end position="384"/>
    </location>
</feature>
<dbReference type="GO" id="GO:0007005">
    <property type="term" value="P:mitochondrion organization"/>
    <property type="evidence" value="ECO:0007669"/>
    <property type="project" value="TreeGrafter"/>
</dbReference>
<dbReference type="OrthoDB" id="5588846at2759"/>
<sequence>MEEFSSMESEKKASNRKEQQRRNKIQKSKERDEQIIREKIQSPIIEAESENQMIEAPPRSLSNRKGFYQNESIKSSEKSIAERQLDTTKFNPESPESLVPFKSPRLVKLWRQGKIIPENIRERLRFEETTEGHMDIYLRDDPNWSQLTTKLLTPTSTLVQLDKMKMLSEETDIHKYFDNKPLTIKNFDYLIRCQAMQGKLELAEQTLEKIKSLGPSPQILTNILEKRKAAILSGQTEIDENDLLLPSEYTYNAVMTACAVRGDYKKAYGYLREMQSEYHISPTIVSYSIVVHAMVRAGKVDEAFQMVELMRSHNLPTDTVIHTDLIQGCIKKGDLERAWNHYMAMGMVYGIPHDEVTVTTMINACAMRGQAERAMMLFRRLEQQMMIEPTEVTFNTLIKAYSKRKELRHRVFELAEQMELYGYKPDIYTINSLINACADDGSVARMKKVLLKMKEIGIKPTEHTYNSVLSCFSIAQQQKGNKNLTKEQNQNISDALAVYEKMKETNLPISEYTLNSLLGVFTNALRVEKALELCKNKYTEHNLQPTGIAYTLLVRMYCRLKRTESALLLFDEMKQNGVQPTYQAYKHMIFRLVDEGYVEKAREFLKKMFEETGFKLSPSDIIVYKSKVAGAARLIKERKHEENVDEYIKSFIDLVDYDLTPKSKQ</sequence>